<sequence>MGFLVAKREKDNGTSLKGVRTSRELTILNQLVLNRYK</sequence>
<evidence type="ECO:0000313" key="3">
    <source>
        <dbReference type="EMBL" id="CAA0120170.1"/>
    </source>
</evidence>
<accession>A0A5S9QPI6</accession>
<keyword evidence="4" id="KW-1185">Reference proteome</keyword>
<evidence type="ECO:0000313" key="2">
    <source>
        <dbReference type="EMBL" id="CAA0115351.1"/>
    </source>
</evidence>
<gene>
    <name evidence="1" type="ORF">IHBHHGIJ_01379</name>
    <name evidence="2" type="ORF">KFEGEMFD_03119</name>
    <name evidence="3" type="ORF">KFEGEMFD_03678</name>
</gene>
<protein>
    <submittedName>
        <fullName evidence="3">Uncharacterized protein</fullName>
    </submittedName>
</protein>
<dbReference type="EMBL" id="CACSIM010000007">
    <property type="protein sequence ID" value="CAA0120170.1"/>
    <property type="molecule type" value="Genomic_DNA"/>
</dbReference>
<evidence type="ECO:0000313" key="4">
    <source>
        <dbReference type="Proteomes" id="UP000435877"/>
    </source>
</evidence>
<name>A0A5S9QPI6_9GAMM</name>
<dbReference type="Proteomes" id="UP000435877">
    <property type="component" value="Unassembled WGS sequence"/>
</dbReference>
<dbReference type="EMBL" id="CACSIM010000005">
    <property type="protein sequence ID" value="CAA0115351.1"/>
    <property type="molecule type" value="Genomic_DNA"/>
</dbReference>
<proteinExistence type="predicted"/>
<dbReference type="EMBL" id="CACSIK010000001">
    <property type="protein sequence ID" value="CAA0087709.1"/>
    <property type="molecule type" value="Genomic_DNA"/>
</dbReference>
<evidence type="ECO:0000313" key="5">
    <source>
        <dbReference type="Proteomes" id="UP000439591"/>
    </source>
</evidence>
<organism evidence="3 5">
    <name type="scientific">Zhongshania aliphaticivorans</name>
    <dbReference type="NCBI Taxonomy" id="1470434"/>
    <lineage>
        <taxon>Bacteria</taxon>
        <taxon>Pseudomonadati</taxon>
        <taxon>Pseudomonadota</taxon>
        <taxon>Gammaproteobacteria</taxon>
        <taxon>Cellvibrionales</taxon>
        <taxon>Spongiibacteraceae</taxon>
        <taxon>Zhongshania</taxon>
    </lineage>
</organism>
<evidence type="ECO:0000313" key="1">
    <source>
        <dbReference type="EMBL" id="CAA0087709.1"/>
    </source>
</evidence>
<dbReference type="AlphaFoldDB" id="A0A5S9QPI6"/>
<dbReference type="Proteomes" id="UP000439591">
    <property type="component" value="Unassembled WGS sequence"/>
</dbReference>
<reference evidence="4 5" key="1">
    <citation type="submission" date="2019-11" db="EMBL/GenBank/DDBJ databases">
        <authorList>
            <person name="Holert J."/>
        </authorList>
    </citation>
    <scope>NUCLEOTIDE SEQUENCE [LARGE SCALE GENOMIC DNA]</scope>
    <source>
        <strain evidence="3">BC3_2A</strain>
        <strain evidence="1">SB11_1A</strain>
    </source>
</reference>